<accession>A0A1G2TYD4</accession>
<dbReference type="Proteomes" id="UP000177707">
    <property type="component" value="Unassembled WGS sequence"/>
</dbReference>
<name>A0A1G2TYD4_9BACT</name>
<evidence type="ECO:0000313" key="3">
    <source>
        <dbReference type="EMBL" id="OHB01582.1"/>
    </source>
</evidence>
<sequence>MEFNDEKKEKLERLERKLYSRNISNIDHTERSEFNPRIEEPEGIKENWQNAKSNGFDELAAKVSKMAQKKHNFINKIFIFSTLFFVAACGVAIFVFFGGVNSISSKNVDIKVVGPLSVGGGQEVSFDISIINNNNVDLDSASLLLEYPAGTRSVSDLTKELDQERFALDKIKSGEDFNQNIKVVFFGEKEELKQLKISLEYRVENSSALFYKEKIHEISISSAPVIITPTYPKEVNSNQEISFNVEVASNSKDKVGDFLVNVEYPFGFVFKEATPKASYNNNIWRFGSLNSGEKKTITIKGSIIGQDNEEKVFKINVGTGSLDDERKIAVPFSQSVESILVKKPFIGLDVSIEGGDGDFAAQGGEQIGTEFTVKNNLPSRLFNTVVEVTFKGGAFNRSGVLPGNNGFFQSSNDTILWDKRLVPGLSDMGPGSEERLSFRLTPLLYSNIAKGVRPEIEITIKARGERILESGSVEMVSSVETRKIVLATDITLSSKIVRSAGNLENSGPIPPKADAPTTYTVVWSINNSFNQVSNVEVRATLPSYVKWTNIKSPASEIFSFNPVSNEVVWSVGSVLPNTGFDSPAKEIYFQLEFLPSVSQIGQTPSLLGGASLSGIDKITGLKIETRTGEVTTDFSGDPGFKMGDERVVQ</sequence>
<feature type="domain" description="DUF11" evidence="2">
    <location>
        <begin position="232"/>
        <end position="307"/>
    </location>
</feature>
<evidence type="ECO:0000256" key="1">
    <source>
        <dbReference type="SAM" id="Phobius"/>
    </source>
</evidence>
<organism evidence="3 4">
    <name type="scientific">Candidatus Zambryskibacteria bacterium RIFCSPLOWO2_01_FULL_39_39</name>
    <dbReference type="NCBI Taxonomy" id="1802758"/>
    <lineage>
        <taxon>Bacteria</taxon>
        <taxon>Candidatus Zambryskiibacteriota</taxon>
    </lineage>
</organism>
<comment type="caution">
    <text evidence="3">The sequence shown here is derived from an EMBL/GenBank/DDBJ whole genome shotgun (WGS) entry which is preliminary data.</text>
</comment>
<feature type="transmembrane region" description="Helical" evidence="1">
    <location>
        <begin position="73"/>
        <end position="97"/>
    </location>
</feature>
<dbReference type="Gene3D" id="2.60.40.1170">
    <property type="entry name" value="Mu homology domain, subdomain B"/>
    <property type="match status" value="1"/>
</dbReference>
<evidence type="ECO:0000259" key="2">
    <source>
        <dbReference type="Pfam" id="PF01345"/>
    </source>
</evidence>
<keyword evidence="1" id="KW-0812">Transmembrane</keyword>
<dbReference type="AlphaFoldDB" id="A0A1G2TYD4"/>
<keyword evidence="1" id="KW-1133">Transmembrane helix</keyword>
<evidence type="ECO:0000313" key="4">
    <source>
        <dbReference type="Proteomes" id="UP000177707"/>
    </source>
</evidence>
<protein>
    <recommendedName>
        <fullName evidence="2">DUF11 domain-containing protein</fullName>
    </recommendedName>
</protein>
<keyword evidence="1" id="KW-0472">Membrane</keyword>
<dbReference type="InterPro" id="IPR001434">
    <property type="entry name" value="OmcB-like_DUF11"/>
</dbReference>
<reference evidence="3 4" key="1">
    <citation type="journal article" date="2016" name="Nat. Commun.">
        <title>Thousands of microbial genomes shed light on interconnected biogeochemical processes in an aquifer system.</title>
        <authorList>
            <person name="Anantharaman K."/>
            <person name="Brown C.T."/>
            <person name="Hug L.A."/>
            <person name="Sharon I."/>
            <person name="Castelle C.J."/>
            <person name="Probst A.J."/>
            <person name="Thomas B.C."/>
            <person name="Singh A."/>
            <person name="Wilkins M.J."/>
            <person name="Karaoz U."/>
            <person name="Brodie E.L."/>
            <person name="Williams K.H."/>
            <person name="Hubbard S.S."/>
            <person name="Banfield J.F."/>
        </authorList>
    </citation>
    <scope>NUCLEOTIDE SEQUENCE [LARGE SCALE GENOMIC DNA]</scope>
</reference>
<dbReference type="EMBL" id="MHWB01000011">
    <property type="protein sequence ID" value="OHB01582.1"/>
    <property type="molecule type" value="Genomic_DNA"/>
</dbReference>
<proteinExistence type="predicted"/>
<dbReference type="STRING" id="1802758.A3A96_02830"/>
<dbReference type="Pfam" id="PF01345">
    <property type="entry name" value="DUF11"/>
    <property type="match status" value="1"/>
</dbReference>
<gene>
    <name evidence="3" type="ORF">A3A96_02830</name>
</gene>